<dbReference type="GO" id="GO:0003924">
    <property type="term" value="F:GTPase activity"/>
    <property type="evidence" value="ECO:0007669"/>
    <property type="project" value="InterPro"/>
</dbReference>
<dbReference type="InterPro" id="IPR004520">
    <property type="entry name" value="GTPase_MnmE"/>
</dbReference>
<dbReference type="InterPro" id="IPR027368">
    <property type="entry name" value="MnmE_dom2"/>
</dbReference>
<dbReference type="Gene3D" id="3.40.50.300">
    <property type="entry name" value="P-loop containing nucleotide triphosphate hydrolases"/>
    <property type="match status" value="1"/>
</dbReference>
<protein>
    <recommendedName>
        <fullName evidence="8">TrmE-type G domain-containing protein</fullName>
    </recommendedName>
</protein>
<reference evidence="9 10" key="1">
    <citation type="submission" date="2019-07" db="EMBL/GenBank/DDBJ databases">
        <title>Genome assembly of two rare yeast pathogens: Diutina rugosa and Trichomonascus ciferrii.</title>
        <authorList>
            <person name="Mixao V."/>
            <person name="Saus E."/>
            <person name="Hansen A."/>
            <person name="Lass-Flor C."/>
            <person name="Gabaldon T."/>
        </authorList>
    </citation>
    <scope>NUCLEOTIDE SEQUENCE [LARGE SCALE GENOMIC DNA]</scope>
    <source>
        <strain evidence="9 10">CBS 613</strain>
    </source>
</reference>
<dbReference type="OrthoDB" id="188276at2759"/>
<keyword evidence="7" id="KW-0175">Coiled coil</keyword>
<evidence type="ECO:0000256" key="5">
    <source>
        <dbReference type="ARBA" id="ARBA00023134"/>
    </source>
</evidence>
<dbReference type="NCBIfam" id="TIGR00231">
    <property type="entry name" value="small_GTP"/>
    <property type="match status" value="1"/>
</dbReference>
<evidence type="ECO:0000256" key="6">
    <source>
        <dbReference type="RuleBase" id="RU003313"/>
    </source>
</evidence>
<feature type="coiled-coil region" evidence="7">
    <location>
        <begin position="315"/>
        <end position="369"/>
    </location>
</feature>
<evidence type="ECO:0000256" key="1">
    <source>
        <dbReference type="ARBA" id="ARBA00004173"/>
    </source>
</evidence>
<accession>A0A642UVP2</accession>
<evidence type="ECO:0000256" key="2">
    <source>
        <dbReference type="ARBA" id="ARBA00011043"/>
    </source>
</evidence>
<evidence type="ECO:0000256" key="4">
    <source>
        <dbReference type="ARBA" id="ARBA00022741"/>
    </source>
</evidence>
<dbReference type="InterPro" id="IPR018948">
    <property type="entry name" value="GTP-bd_TrmE_N"/>
</dbReference>
<dbReference type="Proteomes" id="UP000449547">
    <property type="component" value="Unassembled WGS sequence"/>
</dbReference>
<evidence type="ECO:0000313" key="9">
    <source>
        <dbReference type="EMBL" id="KAA8906596.1"/>
    </source>
</evidence>
<comment type="caution">
    <text evidence="9">The sequence shown here is derived from an EMBL/GenBank/DDBJ whole genome shotgun (WGS) entry which is preliminary data.</text>
</comment>
<dbReference type="GO" id="GO:0005739">
    <property type="term" value="C:mitochondrion"/>
    <property type="evidence" value="ECO:0007669"/>
    <property type="project" value="UniProtKB-SubCell"/>
</dbReference>
<dbReference type="SUPFAM" id="SSF52540">
    <property type="entry name" value="P-loop containing nucleoside triphosphate hydrolases"/>
    <property type="match status" value="1"/>
</dbReference>
<evidence type="ECO:0000259" key="8">
    <source>
        <dbReference type="PROSITE" id="PS51709"/>
    </source>
</evidence>
<dbReference type="InterPro" id="IPR025867">
    <property type="entry name" value="MnmE_helical"/>
</dbReference>
<dbReference type="InterPro" id="IPR031168">
    <property type="entry name" value="G_TrmE"/>
</dbReference>
<keyword evidence="5 6" id="KW-0342">GTP-binding</keyword>
<dbReference type="NCBIfam" id="NF003661">
    <property type="entry name" value="PRK05291.1-3"/>
    <property type="match status" value="1"/>
</dbReference>
<dbReference type="FunFam" id="3.30.1360.120:FF:000007">
    <property type="entry name" value="tRNA modification GTPase GTPBP3, mitochondrial"/>
    <property type="match status" value="1"/>
</dbReference>
<dbReference type="PANTHER" id="PTHR42714:SF2">
    <property type="entry name" value="TRNA MODIFICATION GTPASE GTPBP3, MITOCHONDRIAL"/>
    <property type="match status" value="1"/>
</dbReference>
<keyword evidence="4 6" id="KW-0547">Nucleotide-binding</keyword>
<gene>
    <name evidence="9" type="ORF">DIURU_001005</name>
</gene>
<dbReference type="InterPro" id="IPR027266">
    <property type="entry name" value="TrmE/GcvT-like"/>
</dbReference>
<evidence type="ECO:0000256" key="7">
    <source>
        <dbReference type="SAM" id="Coils"/>
    </source>
</evidence>
<dbReference type="HAMAP" id="MF_00379">
    <property type="entry name" value="GTPase_MnmE"/>
    <property type="match status" value="1"/>
</dbReference>
<comment type="subcellular location">
    <subcellularLocation>
        <location evidence="1">Mitochondrion</location>
    </subcellularLocation>
</comment>
<keyword evidence="10" id="KW-1185">Reference proteome</keyword>
<dbReference type="Pfam" id="PF12631">
    <property type="entry name" value="MnmE_helical"/>
    <property type="match status" value="1"/>
</dbReference>
<dbReference type="GO" id="GO:0030488">
    <property type="term" value="P:tRNA methylation"/>
    <property type="evidence" value="ECO:0007669"/>
    <property type="project" value="TreeGrafter"/>
</dbReference>
<keyword evidence="3 6" id="KW-0819">tRNA processing</keyword>
<dbReference type="GO" id="GO:0002098">
    <property type="term" value="P:tRNA wobble uridine modification"/>
    <property type="evidence" value="ECO:0007669"/>
    <property type="project" value="TreeGrafter"/>
</dbReference>
<dbReference type="GeneID" id="54779658"/>
<dbReference type="VEuPathDB" id="FungiDB:DIURU_001005"/>
<dbReference type="GO" id="GO:0005525">
    <property type="term" value="F:GTP binding"/>
    <property type="evidence" value="ECO:0007669"/>
    <property type="project" value="UniProtKB-KW"/>
</dbReference>
<dbReference type="RefSeq" id="XP_034014237.1">
    <property type="nucleotide sequence ID" value="XM_034153502.1"/>
</dbReference>
<dbReference type="PRINTS" id="PR00449">
    <property type="entry name" value="RASTRNSFRMNG"/>
</dbReference>
<sequence length="476" mass="52278">MSTIYALGTKLGRAAIGVIRVSGPQSKYIYSQLTKAKQPPTPRVSSLRRLYDHNHQMLDEALALYFQGPNSYTGEDSLELHVHGGTAIISSVLKAIERLHNPAEDRIIRYAQNGEFSQRAFLNGRFDLTEIEGVREMIDAETETQRKAAVANMRGDTRALFTRWRQDILEQIALLTTVIDFGEEQDLDEVAGLFAQVDENISKLRQEIQQYLRKVEGSRLLLTGINVVLLGPPNAGKSSLLNSLSNSDAAIVSDIAGTTRDLVRVPLDIEGYKVVVGDTAGIRELSSADSIEQQGISRAKTSSQAGDLVVVVLPITEDISELNELTTHLQELKEAGKRIMVVANKVDLIDTTEERLERIEALAQALNVSTSQIHVVSCTEGDGMEALSNTLVKYFKDITMSESADPVVISERAQNLLVHDVLYGFDQFSQFKDDEDVVLATESLRQSVEGIGKITGEAIGVEEILGVVFSSFCIGK</sequence>
<dbReference type="Pfam" id="PF01926">
    <property type="entry name" value="MMR_HSR1"/>
    <property type="match status" value="1"/>
</dbReference>
<feature type="domain" description="TrmE-type G" evidence="8">
    <location>
        <begin position="224"/>
        <end position="396"/>
    </location>
</feature>
<dbReference type="CDD" id="cd14858">
    <property type="entry name" value="TrmE_N"/>
    <property type="match status" value="1"/>
</dbReference>
<evidence type="ECO:0000256" key="3">
    <source>
        <dbReference type="ARBA" id="ARBA00022694"/>
    </source>
</evidence>
<evidence type="ECO:0000313" key="10">
    <source>
        <dbReference type="Proteomes" id="UP000449547"/>
    </source>
</evidence>
<organism evidence="9 10">
    <name type="scientific">Diutina rugosa</name>
    <name type="common">Yeast</name>
    <name type="synonym">Candida rugosa</name>
    <dbReference type="NCBI Taxonomy" id="5481"/>
    <lineage>
        <taxon>Eukaryota</taxon>
        <taxon>Fungi</taxon>
        <taxon>Dikarya</taxon>
        <taxon>Ascomycota</taxon>
        <taxon>Saccharomycotina</taxon>
        <taxon>Pichiomycetes</taxon>
        <taxon>Debaryomycetaceae</taxon>
        <taxon>Diutina</taxon>
    </lineage>
</organism>
<dbReference type="InterPro" id="IPR005225">
    <property type="entry name" value="Small_GTP-bd"/>
</dbReference>
<dbReference type="InterPro" id="IPR006073">
    <property type="entry name" value="GTP-bd"/>
</dbReference>
<dbReference type="AlphaFoldDB" id="A0A642UVP2"/>
<dbReference type="PANTHER" id="PTHR42714">
    <property type="entry name" value="TRNA MODIFICATION GTPASE GTPBP3"/>
    <property type="match status" value="1"/>
</dbReference>
<dbReference type="PROSITE" id="PS51709">
    <property type="entry name" value="G_TRME"/>
    <property type="match status" value="1"/>
</dbReference>
<proteinExistence type="inferred from homology"/>
<name>A0A642UVP2_DIURU</name>
<dbReference type="Pfam" id="PF10396">
    <property type="entry name" value="TrmE_N"/>
    <property type="match status" value="1"/>
</dbReference>
<feature type="coiled-coil region" evidence="7">
    <location>
        <begin position="194"/>
        <end position="221"/>
    </location>
</feature>
<dbReference type="InterPro" id="IPR027417">
    <property type="entry name" value="P-loop_NTPase"/>
</dbReference>
<dbReference type="EMBL" id="SWFT01000033">
    <property type="protein sequence ID" value="KAA8906596.1"/>
    <property type="molecule type" value="Genomic_DNA"/>
</dbReference>
<dbReference type="NCBIfam" id="TIGR00450">
    <property type="entry name" value="mnmE_trmE_thdF"/>
    <property type="match status" value="1"/>
</dbReference>
<dbReference type="Gene3D" id="3.30.1360.120">
    <property type="entry name" value="Probable tRNA modification gtpase trme, domain 1"/>
    <property type="match status" value="1"/>
</dbReference>
<dbReference type="OMA" id="EFHCHGG"/>
<dbReference type="Gene3D" id="1.20.120.430">
    <property type="entry name" value="tRNA modification GTPase MnmE domain 2"/>
    <property type="match status" value="1"/>
</dbReference>
<comment type="similarity">
    <text evidence="2 6">Belongs to the TRAFAC class TrmE-Era-EngA-EngB-Septin-like GTPase superfamily. TrmE GTPase family.</text>
</comment>
<dbReference type="CDD" id="cd04164">
    <property type="entry name" value="trmE"/>
    <property type="match status" value="1"/>
</dbReference>